<evidence type="ECO:0000313" key="2">
    <source>
        <dbReference type="EMBL" id="EDM81956.1"/>
    </source>
</evidence>
<dbReference type="PANTHER" id="PTHR43798">
    <property type="entry name" value="MONOACYLGLYCEROL LIPASE"/>
    <property type="match status" value="1"/>
</dbReference>
<organism evidence="2 3">
    <name type="scientific">Plesiocystis pacifica SIR-1</name>
    <dbReference type="NCBI Taxonomy" id="391625"/>
    <lineage>
        <taxon>Bacteria</taxon>
        <taxon>Pseudomonadati</taxon>
        <taxon>Myxococcota</taxon>
        <taxon>Polyangia</taxon>
        <taxon>Nannocystales</taxon>
        <taxon>Nannocystaceae</taxon>
        <taxon>Plesiocystis</taxon>
    </lineage>
</organism>
<feature type="domain" description="AB hydrolase-1" evidence="1">
    <location>
        <begin position="39"/>
        <end position="278"/>
    </location>
</feature>
<dbReference type="AlphaFoldDB" id="A6FXD2"/>
<dbReference type="InterPro" id="IPR000639">
    <property type="entry name" value="Epox_hydrolase-like"/>
</dbReference>
<dbReference type="EMBL" id="ABCS01000001">
    <property type="protein sequence ID" value="EDM81956.1"/>
    <property type="molecule type" value="Genomic_DNA"/>
</dbReference>
<reference evidence="2 3" key="1">
    <citation type="submission" date="2007-06" db="EMBL/GenBank/DDBJ databases">
        <authorList>
            <person name="Shimkets L."/>
            <person name="Ferriera S."/>
            <person name="Johnson J."/>
            <person name="Kravitz S."/>
            <person name="Beeson K."/>
            <person name="Sutton G."/>
            <person name="Rogers Y.-H."/>
            <person name="Friedman R."/>
            <person name="Frazier M."/>
            <person name="Venter J.C."/>
        </authorList>
    </citation>
    <scope>NUCLEOTIDE SEQUENCE [LARGE SCALE GENOMIC DNA]</scope>
    <source>
        <strain evidence="2 3">SIR-1</strain>
    </source>
</reference>
<dbReference type="Gene3D" id="3.40.50.1820">
    <property type="entry name" value="alpha/beta hydrolase"/>
    <property type="match status" value="1"/>
</dbReference>
<sequence length="302" mass="33861">MTSLDAVQAAQLFRLAPQRHLDVGEGELAHRCIGQGPDLLFVHGWPVSGATFRGLLPHLAPHFTCHVIDLVGAGDSRFDRNTTITVTQHIESLRRVVDLLGLEHFAAVGHDSGGMMARHAFAGDPRLRAMGLVDTEQPQGLHWRFKQFLLMAKLPGFGKILSWAAMRPRLRRNPFLLGDCFTDRSLLDGEFEEFFLAPLSEDPMRQWAAETLARSLEERFVFALKGLHADIDVPVQLVWGEDDPFFPLDWTREMVGDFADARLHVVRGAKLFVHEERPREVAEAMLPTLLGAFADEQRSAAE</sequence>
<dbReference type="GO" id="GO:0016787">
    <property type="term" value="F:hydrolase activity"/>
    <property type="evidence" value="ECO:0007669"/>
    <property type="project" value="UniProtKB-KW"/>
</dbReference>
<keyword evidence="2" id="KW-0378">Hydrolase</keyword>
<dbReference type="OrthoDB" id="9785408at2"/>
<comment type="caution">
    <text evidence="2">The sequence shown here is derived from an EMBL/GenBank/DDBJ whole genome shotgun (WGS) entry which is preliminary data.</text>
</comment>
<gene>
    <name evidence="2" type="ORF">PPSIR1_05798</name>
</gene>
<accession>A6FXD2</accession>
<evidence type="ECO:0000259" key="1">
    <source>
        <dbReference type="Pfam" id="PF00561"/>
    </source>
</evidence>
<dbReference type="PRINTS" id="PR00412">
    <property type="entry name" value="EPOXHYDRLASE"/>
</dbReference>
<dbReference type="GO" id="GO:0016020">
    <property type="term" value="C:membrane"/>
    <property type="evidence" value="ECO:0007669"/>
    <property type="project" value="TreeGrafter"/>
</dbReference>
<dbReference type="PANTHER" id="PTHR43798:SF33">
    <property type="entry name" value="HYDROLASE, PUTATIVE (AFU_ORTHOLOGUE AFUA_2G14860)-RELATED"/>
    <property type="match status" value="1"/>
</dbReference>
<dbReference type="Proteomes" id="UP000005801">
    <property type="component" value="Unassembled WGS sequence"/>
</dbReference>
<dbReference type="InterPro" id="IPR050266">
    <property type="entry name" value="AB_hydrolase_sf"/>
</dbReference>
<dbReference type="RefSeq" id="WP_006969131.1">
    <property type="nucleotide sequence ID" value="NZ_ABCS01000001.1"/>
</dbReference>
<dbReference type="Pfam" id="PF00561">
    <property type="entry name" value="Abhydrolase_1"/>
    <property type="match status" value="1"/>
</dbReference>
<evidence type="ECO:0000313" key="3">
    <source>
        <dbReference type="Proteomes" id="UP000005801"/>
    </source>
</evidence>
<dbReference type="InterPro" id="IPR000073">
    <property type="entry name" value="AB_hydrolase_1"/>
</dbReference>
<dbReference type="eggNOG" id="COG0596">
    <property type="taxonomic scope" value="Bacteria"/>
</dbReference>
<protein>
    <submittedName>
        <fullName evidence="2">Alpha/beta hydrolase</fullName>
    </submittedName>
</protein>
<proteinExistence type="predicted"/>
<keyword evidence="3" id="KW-1185">Reference proteome</keyword>
<name>A6FXD2_9BACT</name>
<dbReference type="InterPro" id="IPR029058">
    <property type="entry name" value="AB_hydrolase_fold"/>
</dbReference>
<dbReference type="SUPFAM" id="SSF53474">
    <property type="entry name" value="alpha/beta-Hydrolases"/>
    <property type="match status" value="1"/>
</dbReference>
<dbReference type="ESTHER" id="9delt-a6fxd2">
    <property type="family name" value="6_AlphaBeta_hydrolase"/>
</dbReference>
<dbReference type="STRING" id="391625.PPSIR1_05798"/>